<dbReference type="GO" id="GO:0000723">
    <property type="term" value="P:telomere maintenance"/>
    <property type="evidence" value="ECO:0007669"/>
    <property type="project" value="InterPro"/>
</dbReference>
<feature type="domain" description="Helitron helicase-like" evidence="4">
    <location>
        <begin position="633"/>
        <end position="814"/>
    </location>
</feature>
<dbReference type="InterPro" id="IPR025476">
    <property type="entry name" value="Helitron_helicase-like"/>
</dbReference>
<accession>A0A8I6Y458</accession>
<dbReference type="Proteomes" id="UP000011116">
    <property type="component" value="Chromosome 5H"/>
</dbReference>
<evidence type="ECO:0000259" key="4">
    <source>
        <dbReference type="Pfam" id="PF14214"/>
    </source>
</evidence>
<dbReference type="CDD" id="cd18809">
    <property type="entry name" value="SF1_C_RecD"/>
    <property type="match status" value="1"/>
</dbReference>
<dbReference type="GO" id="GO:0005524">
    <property type="term" value="F:ATP binding"/>
    <property type="evidence" value="ECO:0007669"/>
    <property type="project" value="UniProtKB-KW"/>
</dbReference>
<dbReference type="InterPro" id="IPR049163">
    <property type="entry name" value="Pif1-like_2B_dom"/>
</dbReference>
<feature type="domain" description="DNA helicase Pif1-like 2B" evidence="5">
    <location>
        <begin position="1524"/>
        <end position="1570"/>
    </location>
</feature>
<feature type="region of interest" description="Disordered" evidence="2">
    <location>
        <begin position="217"/>
        <end position="280"/>
    </location>
</feature>
<dbReference type="GO" id="GO:0006310">
    <property type="term" value="P:DNA recombination"/>
    <property type="evidence" value="ECO:0007669"/>
    <property type="project" value="UniProtKB-KW"/>
</dbReference>
<dbReference type="EC" id="5.6.2.3" evidence="1"/>
<evidence type="ECO:0000313" key="7">
    <source>
        <dbReference type="Proteomes" id="UP000011116"/>
    </source>
</evidence>
<dbReference type="GO" id="GO:0016787">
    <property type="term" value="F:hydrolase activity"/>
    <property type="evidence" value="ECO:0007669"/>
    <property type="project" value="UniProtKB-KW"/>
</dbReference>
<dbReference type="PANTHER" id="PTHR10492:SF92">
    <property type="entry name" value="ATP-DEPENDENT DNA HELICASE"/>
    <property type="match status" value="1"/>
</dbReference>
<feature type="compositionally biased region" description="Basic and acidic residues" evidence="2">
    <location>
        <begin position="92"/>
        <end position="134"/>
    </location>
</feature>
<evidence type="ECO:0000259" key="3">
    <source>
        <dbReference type="Pfam" id="PF05970"/>
    </source>
</evidence>
<keyword evidence="1" id="KW-0378">Hydrolase</keyword>
<name>A0A8I6Y458_HORVV</name>
<dbReference type="InterPro" id="IPR010285">
    <property type="entry name" value="DNA_helicase_pif1-like_DEAD"/>
</dbReference>
<evidence type="ECO:0000313" key="6">
    <source>
        <dbReference type="EnsemblPlants" id="HORVU.MOREX.r3.5HG0525370.1"/>
    </source>
</evidence>
<comment type="cofactor">
    <cofactor evidence="1">
        <name>Mg(2+)</name>
        <dbReference type="ChEBI" id="CHEBI:18420"/>
    </cofactor>
</comment>
<evidence type="ECO:0000259" key="5">
    <source>
        <dbReference type="Pfam" id="PF21530"/>
    </source>
</evidence>
<keyword evidence="7" id="KW-1185">Reference proteome</keyword>
<reference evidence="6" key="2">
    <citation type="submission" date="2020-10" db="EMBL/GenBank/DDBJ databases">
        <authorList>
            <person name="Scholz U."/>
            <person name="Mascher M."/>
            <person name="Fiebig A."/>
        </authorList>
    </citation>
    <scope>NUCLEOTIDE SEQUENCE [LARGE SCALE GENOMIC DNA]</scope>
    <source>
        <strain evidence="6">cv. Morex</strain>
    </source>
</reference>
<reference evidence="7" key="1">
    <citation type="journal article" date="2012" name="Nature">
        <title>A physical, genetic and functional sequence assembly of the barley genome.</title>
        <authorList>
            <consortium name="The International Barley Genome Sequencing Consortium"/>
            <person name="Mayer K.F."/>
            <person name="Waugh R."/>
            <person name="Brown J.W."/>
            <person name="Schulman A."/>
            <person name="Langridge P."/>
            <person name="Platzer M."/>
            <person name="Fincher G.B."/>
            <person name="Muehlbauer G.J."/>
            <person name="Sato K."/>
            <person name="Close T.J."/>
            <person name="Wise R.P."/>
            <person name="Stein N."/>
        </authorList>
    </citation>
    <scope>NUCLEOTIDE SEQUENCE [LARGE SCALE GENOMIC DNA]</scope>
    <source>
        <strain evidence="7">cv. Morex</strain>
    </source>
</reference>
<keyword evidence="1" id="KW-0067">ATP-binding</keyword>
<organism evidence="6 7">
    <name type="scientific">Hordeum vulgare subsp. vulgare</name>
    <name type="common">Domesticated barley</name>
    <dbReference type="NCBI Taxonomy" id="112509"/>
    <lineage>
        <taxon>Eukaryota</taxon>
        <taxon>Viridiplantae</taxon>
        <taxon>Streptophyta</taxon>
        <taxon>Embryophyta</taxon>
        <taxon>Tracheophyta</taxon>
        <taxon>Spermatophyta</taxon>
        <taxon>Magnoliopsida</taxon>
        <taxon>Liliopsida</taxon>
        <taxon>Poales</taxon>
        <taxon>Poaceae</taxon>
        <taxon>BOP clade</taxon>
        <taxon>Pooideae</taxon>
        <taxon>Triticodae</taxon>
        <taxon>Triticeae</taxon>
        <taxon>Hordeinae</taxon>
        <taxon>Hordeum</taxon>
    </lineage>
</organism>
<reference evidence="6" key="3">
    <citation type="submission" date="2022-01" db="UniProtKB">
        <authorList>
            <consortium name="EnsemblPlants"/>
        </authorList>
    </citation>
    <scope>IDENTIFICATION</scope>
    <source>
        <strain evidence="6">subsp. vulgare</strain>
    </source>
</reference>
<feature type="compositionally biased region" description="Basic and acidic residues" evidence="2">
    <location>
        <begin position="25"/>
        <end position="36"/>
    </location>
</feature>
<dbReference type="Gramene" id="HORVU.MOREX.r3.5HG0525370.1">
    <property type="protein sequence ID" value="HORVU.MOREX.r3.5HG0525370.1"/>
    <property type="gene ID" value="HORVU.MOREX.r3.5HG0525370"/>
</dbReference>
<keyword evidence="1" id="KW-0227">DNA damage</keyword>
<dbReference type="GO" id="GO:0043139">
    <property type="term" value="F:5'-3' DNA helicase activity"/>
    <property type="evidence" value="ECO:0007669"/>
    <property type="project" value="UniProtKB-EC"/>
</dbReference>
<evidence type="ECO:0000256" key="2">
    <source>
        <dbReference type="SAM" id="MobiDB-lite"/>
    </source>
</evidence>
<sequence length="1707" mass="192599">MMVPIAGNLTAFRPVQHVETPSGNHSREEACNDHRASLGGIPSSAEHDIVSYIGPRLNTSQTGPQQLASSAVIASDKKQKRGDQYIARRNRLTPEQKEEINARRREARKTKTDEERNSRQREARQQMRSEEKEQSSALRRAAYQNMTNADKQETNCRRRARVQNMSPEEKQNMRAHRNAKLAAMRNTPCIESIAMPRPDASTLAAPNLMSTTHALAVREPPASSQAPRSASKAGHGLESDGEYLSRTLGDGDQQEEHINASQEGPASLASPPSSSTPSYTIGTDADMEAFLCGIMDDNALSDGLMDDEYYLFAGEGYDADATDIDQPMDSSKTGHIDLDPFDYVYSNIPDSTHILKHAANCDHCKAKKFQYETNGFCCRNGEIQLAEPKPIPELMRLWSSADANSRHFLESIWFFNGHFSFTTLGVSLDNNYTNMKSGVYTFRAQGTIYHKVHSFGPIAHPGHLHLYFYDDDPNLSHRKEATNKLDQRVVSKLVGILRGNPYSQQFRSLGAYKENLEEYRIDLNTDQKLDQRKYNRPVSSEVAAIWVEGNDLANRFNRSITLYGDNNEKHSIHATDGCYDPLSYPLFFPRGELGWHPNISKRNVPWELAQQPRRNHDNDSEGNTWLCVSVRDYYCYRLHTRPAIFNPILHGARLFQQWGVDMFIKIEGCRLKWIRDHQTQIHADLYQGLVDSIAAGEVRASAVGKRIVLPGTHQGSNRDMKGSHMDAMALVQTYGKPDIFLTMTCSPSWEEILNDLLPGQTPQDRPDLVARVFRAKLETMKEMLFRKHILGVVVAYVYVVEFQKRGLPHAHFLLIMNREYKLVVPEQYDRIISAELPDKHKYPDLYAMVVKHMMHGPCGNLNPKNVCMQDLKCKSQYPRPFNQNTLQGKDSYPVYRRRDDGRQAKVCSSIKAVKYLYKYVYKGHDRASISIDQPDEKGVVDEIKRYIDARWVTPPEAMWRVFGFNLSESFPSVLQLPLHLPDMHSVMFKAGEDLTDVVACDKASKSMLTEYFLANQQHVWARDILYKDFPGSFTWQRTMYWRPRQKQHQVGRIVSAHPAEGERYFLRVLLNHVPGKTSFEDLRTVDGVLCDSFREAAERLGLIEADNTLDESLTESTQFAMPASLRRLFATILVFCEPGDVRDLWDRHLEAMSDDYRQSHTCSKAVEQMVLLDIRGMPQSMGKDIALFPLPDIDETYDTTGGEAREVTEESTIEVDAHDAALASSLNHEQSLAYDEILAAVDAGDGGVFFVDGPGGTGKTFLYRALLAKVRGEGKIAVAMATSGVAASIMPGGRTAHSRFKIPLSIEDGASCSFTKQSGTAKLLRMASLILWDEASMTKRQAVEALDNSMRDITGRRHQPFGGKAVVFGGDFRQVLPVVRKGSRGQIIDATLQSSYLWKDMRQLRLITNMRAHNDPWSADYLLRVGNGTEETDDEGNISLPQDICVPPTGDDVDLEKLIDHVFPALDHNMSDPNYMTSRAILSTKNDNIDKINTRMIERFQGEEKIYHSFDSAEDDPHGYYAPEFLNNLTPNGLPPHALKLKINCPIILLRNIDPANGLCNGTRLVVRGFQRNAIDAEIVLGQHAGRRVFLPRIPLCPSDDDIFPFKFKRKQFPIRLSFAMTINKVQGQTIPIVGVYLPDPIFSHGQLYVAFSRATAKRNIKILAIKDDGKGKGKGKEQSKNSKKRKRSDPLLTTMKNIVYKEVLST</sequence>
<keyword evidence="1" id="KW-0347">Helicase</keyword>
<feature type="compositionally biased region" description="Low complexity" evidence="2">
    <location>
        <begin position="220"/>
        <end position="233"/>
    </location>
</feature>
<dbReference type="EnsemblPlants" id="HORVU.MOREX.r3.5HG0525370.1">
    <property type="protein sequence ID" value="HORVU.MOREX.r3.5HG0525370.1"/>
    <property type="gene ID" value="HORVU.MOREX.r3.5HG0525370"/>
</dbReference>
<feature type="region of interest" description="Disordered" evidence="2">
    <location>
        <begin position="89"/>
        <end position="173"/>
    </location>
</feature>
<keyword evidence="1" id="KW-0234">DNA repair</keyword>
<proteinExistence type="inferred from homology"/>
<comment type="similarity">
    <text evidence="1">Belongs to the helicase family.</text>
</comment>
<dbReference type="SUPFAM" id="SSF52540">
    <property type="entry name" value="P-loop containing nucleoside triphosphate hydrolases"/>
    <property type="match status" value="2"/>
</dbReference>
<dbReference type="InterPro" id="IPR027417">
    <property type="entry name" value="P-loop_NTPase"/>
</dbReference>
<feature type="region of interest" description="Disordered" evidence="2">
    <location>
        <begin position="1670"/>
        <end position="1692"/>
    </location>
</feature>
<comment type="catalytic activity">
    <reaction evidence="1">
        <text>ATP + H2O = ADP + phosphate + H(+)</text>
        <dbReference type="Rhea" id="RHEA:13065"/>
        <dbReference type="ChEBI" id="CHEBI:15377"/>
        <dbReference type="ChEBI" id="CHEBI:15378"/>
        <dbReference type="ChEBI" id="CHEBI:30616"/>
        <dbReference type="ChEBI" id="CHEBI:43474"/>
        <dbReference type="ChEBI" id="CHEBI:456216"/>
        <dbReference type="EC" id="5.6.2.3"/>
    </reaction>
</comment>
<dbReference type="Pfam" id="PF14214">
    <property type="entry name" value="Helitron_like_N"/>
    <property type="match status" value="1"/>
</dbReference>
<dbReference type="Gene3D" id="3.40.50.300">
    <property type="entry name" value="P-loop containing nucleotide triphosphate hydrolases"/>
    <property type="match status" value="1"/>
</dbReference>
<dbReference type="SMR" id="A0A8I6Y458"/>
<dbReference type="Pfam" id="PF21530">
    <property type="entry name" value="Pif1_2B_dom"/>
    <property type="match status" value="1"/>
</dbReference>
<feature type="region of interest" description="Disordered" evidence="2">
    <location>
        <begin position="15"/>
        <end position="42"/>
    </location>
</feature>
<keyword evidence="1" id="KW-0547">Nucleotide-binding</keyword>
<dbReference type="GO" id="GO:0006281">
    <property type="term" value="P:DNA repair"/>
    <property type="evidence" value="ECO:0007669"/>
    <property type="project" value="UniProtKB-KW"/>
</dbReference>
<protein>
    <recommendedName>
        <fullName evidence="1">ATP-dependent DNA helicase</fullName>
        <ecNumber evidence="1">5.6.2.3</ecNumber>
    </recommendedName>
</protein>
<feature type="compositionally biased region" description="Basic and acidic residues" evidence="2">
    <location>
        <begin position="1670"/>
        <end position="1681"/>
    </location>
</feature>
<dbReference type="PANTHER" id="PTHR10492">
    <property type="match status" value="1"/>
</dbReference>
<dbReference type="FunFam" id="3.40.50.300:FF:002884">
    <property type="entry name" value="ATP-dependent DNA helicase"/>
    <property type="match status" value="1"/>
</dbReference>
<feature type="compositionally biased region" description="Low complexity" evidence="2">
    <location>
        <begin position="265"/>
        <end position="278"/>
    </location>
</feature>
<evidence type="ECO:0000256" key="1">
    <source>
        <dbReference type="RuleBase" id="RU363044"/>
    </source>
</evidence>
<feature type="domain" description="DNA helicase Pif1-like DEAD-box helicase" evidence="3">
    <location>
        <begin position="1226"/>
        <end position="1427"/>
    </location>
</feature>
<keyword evidence="1" id="KW-0233">DNA recombination</keyword>
<dbReference type="Pfam" id="PF05970">
    <property type="entry name" value="PIF1"/>
    <property type="match status" value="1"/>
</dbReference>